<evidence type="ECO:0000256" key="5">
    <source>
        <dbReference type="ARBA" id="ARBA00023277"/>
    </source>
</evidence>
<gene>
    <name evidence="6" type="ORF">AHMF7605_19090</name>
</gene>
<comment type="subunit">
    <text evidence="3">Homotrimer.</text>
</comment>
<keyword evidence="4 6" id="KW-0456">Lyase</keyword>
<proteinExistence type="inferred from homology"/>
<dbReference type="EMBL" id="PYFT01000001">
    <property type="protein sequence ID" value="PSR55460.1"/>
    <property type="molecule type" value="Genomic_DNA"/>
</dbReference>
<dbReference type="GO" id="GO:0008700">
    <property type="term" value="F:(R,S)-4-hydroxy-2-oxoglutarate aldolase activity"/>
    <property type="evidence" value="ECO:0007669"/>
    <property type="project" value="UniProtKB-EC"/>
</dbReference>
<reference evidence="6 7" key="1">
    <citation type="submission" date="2018-03" db="EMBL/GenBank/DDBJ databases">
        <title>Adhaeribacter sp. HMF7605 Genome sequencing and assembly.</title>
        <authorList>
            <person name="Kang H."/>
            <person name="Kang J."/>
            <person name="Cha I."/>
            <person name="Kim H."/>
            <person name="Joh K."/>
        </authorList>
    </citation>
    <scope>NUCLEOTIDE SEQUENCE [LARGE SCALE GENOMIC DNA]</scope>
    <source>
        <strain evidence="6 7">HMF7605</strain>
    </source>
</reference>
<comment type="similarity">
    <text evidence="2">Belongs to the KHG/KDPG aldolase family.</text>
</comment>
<dbReference type="Pfam" id="PF01081">
    <property type="entry name" value="Aldolase"/>
    <property type="match status" value="1"/>
</dbReference>
<protein>
    <submittedName>
        <fullName evidence="6">Bifunctional 4-hydroxy-2-oxoglutarate aldolase/2-dehydro-3-deoxy-phosphogluconate aldolase</fullName>
        <ecNumber evidence="6">4.1.2.14</ecNumber>
        <ecNumber evidence="6">4.1.3.16</ecNumber>
    </submittedName>
</protein>
<keyword evidence="7" id="KW-1185">Reference proteome</keyword>
<evidence type="ECO:0000256" key="4">
    <source>
        <dbReference type="ARBA" id="ARBA00023239"/>
    </source>
</evidence>
<sequence>MARFTRIQTYLKMSETGLVPVFYHPDLEVCQQVVAASYRAGIRVFEFTNRGDFAHEIFGALTKYTAEHCPEMIMGAGTIFDAGTAALYMQLGANFIVSPVLKSDVAIACNRRKVGWIPGCATMNEISLAEELGAEVVKVFPGDVVGPAFVKSLLAPMPWSTIMVTGGVKPEAESLKSWFQAGVTCVGIGGQLISPQALQNQDFAAIESKIKKALDLVQQVKG</sequence>
<dbReference type="EC" id="4.1.2.14" evidence="6"/>
<evidence type="ECO:0000256" key="3">
    <source>
        <dbReference type="ARBA" id="ARBA00011233"/>
    </source>
</evidence>
<dbReference type="OrthoDB" id="9802667at2"/>
<accession>A0A2T2YIY1</accession>
<keyword evidence="5" id="KW-0119">Carbohydrate metabolism</keyword>
<dbReference type="GO" id="GO:0008675">
    <property type="term" value="F:2-dehydro-3-deoxy-phosphogluconate aldolase activity"/>
    <property type="evidence" value="ECO:0007669"/>
    <property type="project" value="UniProtKB-EC"/>
</dbReference>
<comment type="pathway">
    <text evidence="1">Carbohydrate acid metabolism.</text>
</comment>
<dbReference type="NCBIfam" id="NF005499">
    <property type="entry name" value="PRK07114.1"/>
    <property type="match status" value="1"/>
</dbReference>
<evidence type="ECO:0000256" key="1">
    <source>
        <dbReference type="ARBA" id="ARBA00004761"/>
    </source>
</evidence>
<dbReference type="AlphaFoldDB" id="A0A2T2YIY1"/>
<dbReference type="Gene3D" id="3.20.20.70">
    <property type="entry name" value="Aldolase class I"/>
    <property type="match status" value="1"/>
</dbReference>
<evidence type="ECO:0000313" key="7">
    <source>
        <dbReference type="Proteomes" id="UP000240357"/>
    </source>
</evidence>
<dbReference type="InterPro" id="IPR000887">
    <property type="entry name" value="Aldlse_KDPG_KHG"/>
</dbReference>
<dbReference type="PANTHER" id="PTHR30246">
    <property type="entry name" value="2-KETO-3-DEOXY-6-PHOSPHOGLUCONATE ALDOLASE"/>
    <property type="match status" value="1"/>
</dbReference>
<dbReference type="InterPro" id="IPR013785">
    <property type="entry name" value="Aldolase_TIM"/>
</dbReference>
<organism evidence="6 7">
    <name type="scientific">Adhaeribacter arboris</name>
    <dbReference type="NCBI Taxonomy" id="2072846"/>
    <lineage>
        <taxon>Bacteria</taxon>
        <taxon>Pseudomonadati</taxon>
        <taxon>Bacteroidota</taxon>
        <taxon>Cytophagia</taxon>
        <taxon>Cytophagales</taxon>
        <taxon>Hymenobacteraceae</taxon>
        <taxon>Adhaeribacter</taxon>
    </lineage>
</organism>
<dbReference type="CDD" id="cd00452">
    <property type="entry name" value="KDPG_aldolase"/>
    <property type="match status" value="1"/>
</dbReference>
<dbReference type="SUPFAM" id="SSF51569">
    <property type="entry name" value="Aldolase"/>
    <property type="match status" value="1"/>
</dbReference>
<dbReference type="EC" id="4.1.3.16" evidence="6"/>
<evidence type="ECO:0000313" key="6">
    <source>
        <dbReference type="EMBL" id="PSR55460.1"/>
    </source>
</evidence>
<dbReference type="PANTHER" id="PTHR30246:SF1">
    <property type="entry name" value="2-DEHYDRO-3-DEOXY-6-PHOSPHOGALACTONATE ALDOLASE-RELATED"/>
    <property type="match status" value="1"/>
</dbReference>
<evidence type="ECO:0000256" key="2">
    <source>
        <dbReference type="ARBA" id="ARBA00006906"/>
    </source>
</evidence>
<comment type="caution">
    <text evidence="6">The sequence shown here is derived from an EMBL/GenBank/DDBJ whole genome shotgun (WGS) entry which is preliminary data.</text>
</comment>
<name>A0A2T2YIY1_9BACT</name>
<dbReference type="Proteomes" id="UP000240357">
    <property type="component" value="Unassembled WGS sequence"/>
</dbReference>